<comment type="caution">
    <text evidence="2">The sequence shown here is derived from an EMBL/GenBank/DDBJ whole genome shotgun (WGS) entry which is preliminary data.</text>
</comment>
<dbReference type="Gene3D" id="2.80.10.70">
    <property type="entry name" value="Spindlin/Ssty"/>
    <property type="match status" value="1"/>
</dbReference>
<evidence type="ECO:0000313" key="2">
    <source>
        <dbReference type="EMBL" id="KAH0503646.1"/>
    </source>
</evidence>
<dbReference type="GO" id="GO:0007276">
    <property type="term" value="P:gamete generation"/>
    <property type="evidence" value="ECO:0007669"/>
    <property type="project" value="InterPro"/>
</dbReference>
<gene>
    <name evidence="2" type="ORF">LTLLF_186970</name>
</gene>
<reference evidence="2" key="1">
    <citation type="submission" date="2020-03" db="EMBL/GenBank/DDBJ databases">
        <title>Studies in the Genomics of Life Span.</title>
        <authorList>
            <person name="Glass D."/>
        </authorList>
    </citation>
    <scope>NUCLEOTIDE SEQUENCE</scope>
    <source>
        <strain evidence="2">LTLLF</strain>
        <tissue evidence="2">Muscle</tissue>
    </source>
</reference>
<dbReference type="InterPro" id="IPR003671">
    <property type="entry name" value="SPIN/Ssty"/>
</dbReference>
<sequence length="98" mass="11047">MWAAGCRGCSPAAPITTYHHLDDYMKGNLNTMPECPPVEVTLELGRDSLAGKSVQYNKKDGIQEIGKIIYQVPTKPSVYFIKFDNDFHICVYDFVKIC</sequence>
<dbReference type="EMBL" id="JAATJU010025460">
    <property type="protein sequence ID" value="KAH0503646.1"/>
    <property type="molecule type" value="Genomic_DNA"/>
</dbReference>
<dbReference type="Proteomes" id="UP000710432">
    <property type="component" value="Unassembled WGS sequence"/>
</dbReference>
<accession>A0A8J6KL99</accession>
<name>A0A8J6KL99_MICOH</name>
<proteinExistence type="inferred from homology"/>
<organism evidence="2 3">
    <name type="scientific">Microtus ochrogaster</name>
    <name type="common">Prairie vole</name>
    <dbReference type="NCBI Taxonomy" id="79684"/>
    <lineage>
        <taxon>Eukaryota</taxon>
        <taxon>Metazoa</taxon>
        <taxon>Chordata</taxon>
        <taxon>Craniata</taxon>
        <taxon>Vertebrata</taxon>
        <taxon>Euteleostomi</taxon>
        <taxon>Mammalia</taxon>
        <taxon>Eutheria</taxon>
        <taxon>Euarchontoglires</taxon>
        <taxon>Glires</taxon>
        <taxon>Rodentia</taxon>
        <taxon>Myomorpha</taxon>
        <taxon>Muroidea</taxon>
        <taxon>Cricetidae</taxon>
        <taxon>Arvicolinae</taxon>
        <taxon>Microtus</taxon>
    </lineage>
</organism>
<evidence type="ECO:0000256" key="1">
    <source>
        <dbReference type="ARBA" id="ARBA00009467"/>
    </source>
</evidence>
<dbReference type="AlphaFoldDB" id="A0A8J6KL99"/>
<dbReference type="PANTHER" id="PTHR10405">
    <property type="entry name" value="SPINDLIN"/>
    <property type="match status" value="1"/>
</dbReference>
<dbReference type="InterPro" id="IPR042567">
    <property type="entry name" value="SPIN/Ssty_sf"/>
</dbReference>
<dbReference type="Pfam" id="PF02513">
    <property type="entry name" value="Spin-Ssty"/>
    <property type="match status" value="1"/>
</dbReference>
<evidence type="ECO:0000313" key="3">
    <source>
        <dbReference type="Proteomes" id="UP000710432"/>
    </source>
</evidence>
<protein>
    <submittedName>
        <fullName evidence="2">Spindlin-2A</fullName>
    </submittedName>
</protein>
<comment type="similarity">
    <text evidence="1">Belongs to the SPIN/STSY family.</text>
</comment>